<dbReference type="Gene3D" id="2.40.30.10">
    <property type="entry name" value="Translation factors"/>
    <property type="match status" value="1"/>
</dbReference>
<keyword evidence="18" id="KW-1015">Disulfide bond</keyword>
<keyword evidence="16" id="KW-0560">Oxidoreductase</keyword>
<comment type="similarity">
    <text evidence="5">Belongs to the EROs family.</text>
</comment>
<dbReference type="SUPFAM" id="SSF110019">
    <property type="entry name" value="ERO1-like"/>
    <property type="match status" value="1"/>
</dbReference>
<comment type="catalytic activity">
    <reaction evidence="21">
        <text>hydrogen sulfide + 3 NADP(+) + 3 H2O = sulfite + 3 NADPH + 4 H(+)</text>
        <dbReference type="Rhea" id="RHEA:13801"/>
        <dbReference type="ChEBI" id="CHEBI:15377"/>
        <dbReference type="ChEBI" id="CHEBI:15378"/>
        <dbReference type="ChEBI" id="CHEBI:17359"/>
        <dbReference type="ChEBI" id="CHEBI:29919"/>
        <dbReference type="ChEBI" id="CHEBI:57783"/>
        <dbReference type="ChEBI" id="CHEBI:58349"/>
        <dbReference type="EC" id="1.8.1.2"/>
    </reaction>
</comment>
<dbReference type="PANTHER" id="PTHR12613:SF0">
    <property type="entry name" value="ERO1-LIKE PROTEIN"/>
    <property type="match status" value="1"/>
</dbReference>
<keyword evidence="11" id="KW-0732">Signal</keyword>
<keyword evidence="13" id="KW-0274">FAD</keyword>
<protein>
    <recommendedName>
        <fullName evidence="7">assimilatory sulfite reductase (NADPH)</fullName>
        <ecNumber evidence="7">1.8.1.2</ecNumber>
    </recommendedName>
</protein>
<keyword evidence="10" id="KW-0288">FMN</keyword>
<accession>A0A1Y2BIU2</accession>
<dbReference type="GO" id="GO:0004783">
    <property type="term" value="F:sulfite reductase (NADPH) activity"/>
    <property type="evidence" value="ECO:0007669"/>
    <property type="project" value="UniProtKB-EC"/>
</dbReference>
<keyword evidence="12" id="KW-0256">Endoplasmic reticulum</keyword>
<dbReference type="Proteomes" id="UP000193986">
    <property type="component" value="Unassembled WGS sequence"/>
</dbReference>
<dbReference type="CDD" id="cd06207">
    <property type="entry name" value="CyPoR_like"/>
    <property type="match status" value="1"/>
</dbReference>
<dbReference type="EC" id="1.8.1.2" evidence="7"/>
<organism evidence="25 26">
    <name type="scientific">Naematelia encephala</name>
    <dbReference type="NCBI Taxonomy" id="71784"/>
    <lineage>
        <taxon>Eukaryota</taxon>
        <taxon>Fungi</taxon>
        <taxon>Dikarya</taxon>
        <taxon>Basidiomycota</taxon>
        <taxon>Agaricomycotina</taxon>
        <taxon>Tremellomycetes</taxon>
        <taxon>Tremellales</taxon>
        <taxon>Naemateliaceae</taxon>
        <taxon>Naematelia</taxon>
    </lineage>
</organism>
<evidence type="ECO:0000256" key="7">
    <source>
        <dbReference type="ARBA" id="ARBA00012604"/>
    </source>
</evidence>
<evidence type="ECO:0000259" key="24">
    <source>
        <dbReference type="PROSITE" id="PS51384"/>
    </source>
</evidence>
<evidence type="ECO:0000256" key="16">
    <source>
        <dbReference type="ARBA" id="ARBA00023002"/>
    </source>
</evidence>
<dbReference type="InterPro" id="IPR001433">
    <property type="entry name" value="OxRdtase_FAD/NAD-bd"/>
</dbReference>
<evidence type="ECO:0000256" key="22">
    <source>
        <dbReference type="ARBA" id="ARBA00059320"/>
    </source>
</evidence>
<evidence type="ECO:0000256" key="4">
    <source>
        <dbReference type="ARBA" id="ARBA00004774"/>
    </source>
</evidence>
<evidence type="ECO:0000256" key="3">
    <source>
        <dbReference type="ARBA" id="ARBA00004367"/>
    </source>
</evidence>
<dbReference type="InterPro" id="IPR017927">
    <property type="entry name" value="FAD-bd_FR_type"/>
</dbReference>
<dbReference type="FunCoup" id="A0A1Y2BIU2">
    <property type="interactions" value="235"/>
</dbReference>
<feature type="compositionally biased region" description="Polar residues" evidence="23">
    <location>
        <begin position="43"/>
        <end position="52"/>
    </location>
</feature>
<evidence type="ECO:0000256" key="18">
    <source>
        <dbReference type="ARBA" id="ARBA00023157"/>
    </source>
</evidence>
<evidence type="ECO:0000256" key="11">
    <source>
        <dbReference type="ARBA" id="ARBA00022729"/>
    </source>
</evidence>
<evidence type="ECO:0000256" key="5">
    <source>
        <dbReference type="ARBA" id="ARBA00008277"/>
    </source>
</evidence>
<evidence type="ECO:0000256" key="21">
    <source>
        <dbReference type="ARBA" id="ARBA00052219"/>
    </source>
</evidence>
<dbReference type="GO" id="GO:0034975">
    <property type="term" value="P:protein folding in endoplasmic reticulum"/>
    <property type="evidence" value="ECO:0007669"/>
    <property type="project" value="InterPro"/>
</dbReference>
<comment type="cofactor">
    <cofactor evidence="1">
        <name>FMN</name>
        <dbReference type="ChEBI" id="CHEBI:58210"/>
    </cofactor>
</comment>
<evidence type="ECO:0000256" key="23">
    <source>
        <dbReference type="SAM" id="MobiDB-lite"/>
    </source>
</evidence>
<evidence type="ECO:0000256" key="12">
    <source>
        <dbReference type="ARBA" id="ARBA00022824"/>
    </source>
</evidence>
<keyword evidence="26" id="KW-1185">Reference proteome</keyword>
<dbReference type="Pfam" id="PF00175">
    <property type="entry name" value="NAD_binding_1"/>
    <property type="match status" value="1"/>
</dbReference>
<dbReference type="PANTHER" id="PTHR12613">
    <property type="entry name" value="ERO1-RELATED"/>
    <property type="match status" value="1"/>
</dbReference>
<dbReference type="SUPFAM" id="SSF52343">
    <property type="entry name" value="Ferredoxin reductase-like, C-terminal NADP-linked domain"/>
    <property type="match status" value="1"/>
</dbReference>
<evidence type="ECO:0000256" key="8">
    <source>
        <dbReference type="ARBA" id="ARBA00022448"/>
    </source>
</evidence>
<comment type="cofactor">
    <cofactor evidence="2">
        <name>FAD</name>
        <dbReference type="ChEBI" id="CHEBI:57692"/>
    </cofactor>
</comment>
<keyword evidence="14" id="KW-0521">NADP</keyword>
<keyword evidence="15" id="KW-0249">Electron transport</keyword>
<evidence type="ECO:0000256" key="1">
    <source>
        <dbReference type="ARBA" id="ARBA00001917"/>
    </source>
</evidence>
<dbReference type="InterPro" id="IPR023173">
    <property type="entry name" value="NADPH_Cyt_P450_Rdtase_alpha"/>
</dbReference>
<evidence type="ECO:0000256" key="10">
    <source>
        <dbReference type="ARBA" id="ARBA00022643"/>
    </source>
</evidence>
<dbReference type="InterPro" id="IPR039261">
    <property type="entry name" value="FNR_nucleotide-bd"/>
</dbReference>
<keyword evidence="19" id="KW-0325">Glycoprotein</keyword>
<sequence length="1585" mass="172592">MAPIATTTTSSLTSPPGPPAAKSQIAASNKDQSLSLDVDGASTPYSSTSTAVSEKGEPSAKLNLVVDENLPPTRLSPKDDHYFAHLIASSLPTPSSKPGSTVYGTAIEVIEALAVKHSAQVWVYDDASAVGFGSSAVSWAQEAVYGAETKVQPVQTRLGAGQEIAGYIKKTSGKVSVFASTGTLPFLLPALETIEGDIVVNVATTAPDSSLVLADSLFAPGVIKSLAALDWNVVFSSGSAIVDNAASIYGAAGKVVHVIEATHSGRETTSYAFPTPVATLTESYSSYNSSADNVYVVPSGHLAANLASALPSNQGLIVLNTLTPSPEELFAALSGKTVSIVTGSKGDAEALKAVILSTLYSASSSSTWILPTIKAVATDDLVTVSEPKETKTIAFYTAPIAPLPLLMAHLFLSSPSLATRLVQYGSSSTRGLKSVLALSPSSAPTTPLSVNDAADVTWVSDANVLKSTDVLSSAKPGGILVLELPWTEEEVPVKLTRSELIAIKEKQLRVFLLDLNPAAPLNPIREQVAFLLLYTGKEKLSAGIRKVLDAFHSGHLGRDEVEDAQAGLIELDTDFEVPELEEGKVEKTKDAWEWDALPGQAGVIDLDEDAKPTLSGPALVAKHLFFREAFAAGPSAETTITALRPSTTDETFLVTVSENRRLTPHTYDRNVFHLELDSAGTGLKYEIGEAIGIHGWNDDAEVLEFCKWYGLDPDAVVSFPVTAGTMESRTVFQLLQQNVDLFGRPGKAFYAALAKLATSKADAMTLKFISAPEGAELFKRMAEKETVTFADVLYRFRTARPGIEELVGLIPEIKPRHYSIASSQKAVGDKVELLIVTVDWIDSKGSPRYGQCTRYLAALRPGDKVTVSIKPSVMKLPPDDRQPIIMAGLGTGAAPFRAFMQHRAWQRSQGIQVGPLIYYFGSRYRSQEYLYGEEIEAYLASGIISHAGLAFSRDGKDKVYIQHKMMQDKAMLSEMLLGENERAAYFYLCGPTWPVPDVYEALVGSLSEEGGMKRDDAERFIEELKEDERYVLEVYYAGVHNKMRPPSIVSIIVPALSLVLASAYGLGDGSRPDSKVARNVLEGKSEGYCTPSGPIESTHCLYETVESLNKDLFPTLSSLVKFPFFRHYKVDLYRECPFWYENGFCMNRACGVQEANEEDIPEKWRSEALSAVTVDKDDGVSGCYFREQDYCFIEDDATKDGQYIDLTLNPERFTGYAGDSAQNVWRAIYEENCFGLSEASMDNARAAAAAAPGGWGFSKLSEGWGTEMIKGTRKEDEICEEKKAYYRVISGLHASISIHICHEYLDQTTGEWAPNLQCFINRLATHPERLSNVYFNAVLLLRAVARAAPYLRAYDIGTAPVGRFDEGVKLKREEDVIARNTFDEVLHLAGSDAMAHGFDEGDFFTGVDAPILKEQFKTHFRNVSRIMDCVGCDKCRLWGKLQVSGIGTALKILFELDEKALDPKINPDLLQRSEVVALFNTLHRISESLAAVESFRKMYAETQTAEAEALRRRKEKVKSLPPGQTPRTLPSSVSPSAWFGLLLSALETTRRNCTGCLELCWRSLARGPLAWLRNWVGEVVGKVEL</sequence>
<dbReference type="Gene3D" id="1.20.990.10">
    <property type="entry name" value="NADPH-cytochrome p450 Reductase, Chain A, domain 3"/>
    <property type="match status" value="1"/>
</dbReference>
<comment type="subcellular location">
    <subcellularLocation>
        <location evidence="3">Endoplasmic reticulum membrane</location>
        <topology evidence="3">Peripheral membrane protein</topology>
        <orientation evidence="3">Lumenal side</orientation>
    </subcellularLocation>
</comment>
<comment type="pathway">
    <text evidence="4">Sulfur metabolism; hydrogen sulfide biosynthesis; hydrogen sulfide from sulfite (NADPH route): step 1/1.</text>
</comment>
<dbReference type="InterPro" id="IPR003097">
    <property type="entry name" value="CysJ-like_FAD-binding"/>
</dbReference>
<evidence type="ECO:0000256" key="2">
    <source>
        <dbReference type="ARBA" id="ARBA00001974"/>
    </source>
</evidence>
<keyword evidence="8" id="KW-0813">Transport</keyword>
<evidence type="ECO:0000256" key="9">
    <source>
        <dbReference type="ARBA" id="ARBA00022630"/>
    </source>
</evidence>
<evidence type="ECO:0000256" key="19">
    <source>
        <dbReference type="ARBA" id="ARBA00023180"/>
    </source>
</evidence>
<feature type="domain" description="FAD-binding FR-type" evidence="24">
    <location>
        <begin position="649"/>
        <end position="878"/>
    </location>
</feature>
<dbReference type="GO" id="GO:0071949">
    <property type="term" value="F:FAD binding"/>
    <property type="evidence" value="ECO:0007669"/>
    <property type="project" value="InterPro"/>
</dbReference>
<keyword evidence="17" id="KW-0472">Membrane</keyword>
<dbReference type="InterPro" id="IPR017938">
    <property type="entry name" value="Riboflavin_synthase-like_b-brl"/>
</dbReference>
<evidence type="ECO:0000256" key="14">
    <source>
        <dbReference type="ARBA" id="ARBA00022857"/>
    </source>
</evidence>
<gene>
    <name evidence="25" type="ORF">BCR39DRAFT_585662</name>
</gene>
<dbReference type="GO" id="GO:0005789">
    <property type="term" value="C:endoplasmic reticulum membrane"/>
    <property type="evidence" value="ECO:0007669"/>
    <property type="project" value="UniProtKB-SubCell"/>
</dbReference>
<comment type="subunit">
    <text evidence="6">May function both as a monomer and a homodimer.</text>
</comment>
<dbReference type="GO" id="GO:0016972">
    <property type="term" value="F:thiol oxidase activity"/>
    <property type="evidence" value="ECO:0007669"/>
    <property type="project" value="InterPro"/>
</dbReference>
<comment type="function">
    <text evidence="22">This enzyme catalyzes the 6-electron reduction of sulfite to sulfide. This is one of several activities required for the biosynthesis of L-cysteine from sulfate.</text>
</comment>
<dbReference type="InterPro" id="IPR037192">
    <property type="entry name" value="ERO1-like_sf"/>
</dbReference>
<dbReference type="InterPro" id="IPR002869">
    <property type="entry name" value="Pyrv_flavodox_OxRed_cen"/>
</dbReference>
<dbReference type="PRINTS" id="PR00371">
    <property type="entry name" value="FPNCR"/>
</dbReference>
<keyword evidence="9" id="KW-0285">Flavoprotein</keyword>
<evidence type="ECO:0000256" key="15">
    <source>
        <dbReference type="ARBA" id="ARBA00022982"/>
    </source>
</evidence>
<keyword evidence="20" id="KW-0676">Redox-active center</keyword>
<feature type="region of interest" description="Disordered" evidence="23">
    <location>
        <begin position="1511"/>
        <end position="1533"/>
    </location>
</feature>
<reference evidence="25 26" key="1">
    <citation type="submission" date="2016-07" db="EMBL/GenBank/DDBJ databases">
        <title>Pervasive Adenine N6-methylation of Active Genes in Fungi.</title>
        <authorList>
            <consortium name="DOE Joint Genome Institute"/>
            <person name="Mondo S.J."/>
            <person name="Dannebaum R.O."/>
            <person name="Kuo R.C."/>
            <person name="Labutti K."/>
            <person name="Haridas S."/>
            <person name="Kuo A."/>
            <person name="Salamov A."/>
            <person name="Ahrendt S.R."/>
            <person name="Lipzen A."/>
            <person name="Sullivan W."/>
            <person name="Andreopoulos W.B."/>
            <person name="Clum A."/>
            <person name="Lindquist E."/>
            <person name="Daum C."/>
            <person name="Ramamoorthy G.K."/>
            <person name="Gryganskyi A."/>
            <person name="Culley D."/>
            <person name="Magnuson J.K."/>
            <person name="James T.Y."/>
            <person name="O'Malley M.A."/>
            <person name="Stajich J.E."/>
            <person name="Spatafora J.W."/>
            <person name="Visel A."/>
            <person name="Grigoriev I.V."/>
        </authorList>
    </citation>
    <scope>NUCLEOTIDE SEQUENCE [LARGE SCALE GENOMIC DNA]</scope>
    <source>
        <strain evidence="25 26">68-887.2</strain>
    </source>
</reference>
<dbReference type="OrthoDB" id="1856718at2759"/>
<name>A0A1Y2BIU2_9TREE</name>
<evidence type="ECO:0000256" key="13">
    <source>
        <dbReference type="ARBA" id="ARBA00022827"/>
    </source>
</evidence>
<evidence type="ECO:0000313" key="25">
    <source>
        <dbReference type="EMBL" id="ORY34704.1"/>
    </source>
</evidence>
<evidence type="ECO:0000313" key="26">
    <source>
        <dbReference type="Proteomes" id="UP000193986"/>
    </source>
</evidence>
<dbReference type="PROSITE" id="PS51384">
    <property type="entry name" value="FAD_FR"/>
    <property type="match status" value="1"/>
</dbReference>
<feature type="region of interest" description="Disordered" evidence="23">
    <location>
        <begin position="1"/>
        <end position="58"/>
    </location>
</feature>
<dbReference type="InterPro" id="IPR007266">
    <property type="entry name" value="Ero1"/>
</dbReference>
<dbReference type="Pfam" id="PF04137">
    <property type="entry name" value="ERO1"/>
    <property type="match status" value="1"/>
</dbReference>
<evidence type="ECO:0000256" key="6">
    <source>
        <dbReference type="ARBA" id="ARBA00011802"/>
    </source>
</evidence>
<dbReference type="GO" id="GO:0015035">
    <property type="term" value="F:protein-disulfide reductase activity"/>
    <property type="evidence" value="ECO:0007669"/>
    <property type="project" value="InterPro"/>
</dbReference>
<dbReference type="InParanoid" id="A0A1Y2BIU2"/>
<dbReference type="SUPFAM" id="SSF53323">
    <property type="entry name" value="Pyruvate-ferredoxin oxidoreductase, PFOR, domain III"/>
    <property type="match status" value="1"/>
</dbReference>
<dbReference type="FunFam" id="3.40.50.80:FF:000033">
    <property type="entry name" value="Sulfite reductase (NADPH) flavoprotein alpha-component"/>
    <property type="match status" value="1"/>
</dbReference>
<comment type="caution">
    <text evidence="25">The sequence shown here is derived from an EMBL/GenBank/DDBJ whole genome shotgun (WGS) entry which is preliminary data.</text>
</comment>
<dbReference type="EMBL" id="MCFC01000002">
    <property type="protein sequence ID" value="ORY34704.1"/>
    <property type="molecule type" value="Genomic_DNA"/>
</dbReference>
<feature type="compositionally biased region" description="Polar residues" evidence="23">
    <location>
        <begin position="25"/>
        <end position="35"/>
    </location>
</feature>
<feature type="compositionally biased region" description="Low complexity" evidence="23">
    <location>
        <begin position="1"/>
        <end position="14"/>
    </location>
</feature>
<dbReference type="InterPro" id="IPR001709">
    <property type="entry name" value="Flavoprot_Pyr_Nucl_cyt_Rdtase"/>
</dbReference>
<dbReference type="Pfam" id="PF00667">
    <property type="entry name" value="FAD_binding_1"/>
    <property type="match status" value="1"/>
</dbReference>
<dbReference type="STRING" id="71784.A0A1Y2BIU2"/>
<dbReference type="Gene3D" id="3.40.50.80">
    <property type="entry name" value="Nucleotide-binding domain of ferredoxin-NADP reductase (FNR) module"/>
    <property type="match status" value="1"/>
</dbReference>
<evidence type="ECO:0000256" key="20">
    <source>
        <dbReference type="ARBA" id="ARBA00023284"/>
    </source>
</evidence>
<dbReference type="Gene3D" id="3.40.920.10">
    <property type="entry name" value="Pyruvate-ferredoxin oxidoreductase, PFOR, domain III"/>
    <property type="match status" value="1"/>
</dbReference>
<evidence type="ECO:0000256" key="17">
    <source>
        <dbReference type="ARBA" id="ARBA00023136"/>
    </source>
</evidence>
<proteinExistence type="inferred from homology"/>
<dbReference type="FunFam" id="1.20.990.10:FF:000010">
    <property type="entry name" value="Sulfite reductase [NADPH] flavoprotein component"/>
    <property type="match status" value="1"/>
</dbReference>
<dbReference type="SUPFAM" id="SSF63380">
    <property type="entry name" value="Riboflavin synthase domain-like"/>
    <property type="match status" value="1"/>
</dbReference>